<feature type="transmembrane region" description="Helical" evidence="2">
    <location>
        <begin position="239"/>
        <end position="262"/>
    </location>
</feature>
<feature type="transmembrane region" description="Helical" evidence="2">
    <location>
        <begin position="103"/>
        <end position="121"/>
    </location>
</feature>
<dbReference type="Pfam" id="PF11361">
    <property type="entry name" value="DUF3159"/>
    <property type="match status" value="1"/>
</dbReference>
<gene>
    <name evidence="3" type="ORF">NS354_05980</name>
</gene>
<dbReference type="RefSeq" id="WP_058593661.1">
    <property type="nucleotide sequence ID" value="NZ_LDRK01000026.1"/>
</dbReference>
<dbReference type="OrthoDB" id="5244221at2"/>
<name>A0A147EPE5_9MICO</name>
<evidence type="ECO:0000256" key="1">
    <source>
        <dbReference type="SAM" id="MobiDB-lite"/>
    </source>
</evidence>
<keyword evidence="2" id="KW-0812">Transmembrane</keyword>
<sequence length="287" mass="29996">MIEVDDGSARDPRDSRDPRDGEEAHRTPLTPPAPEAAPESGAADGARPFGGAIGRTVRAGMSGEAISGRGVLDAIGGWRGVAETLVPGLLFLVIFTFTRDARVSAIAPAALAILAVIVRLVRREPLVSVFSGAAGVAVAVIATLFTGRGADYYVPGFITNIVWSAGLLISIAVGWPLVGVALGALRGDLTGWRRDRSLKRVATWLTLLWSGLFIARLAVQVPLYFAAREPDGIAATDALGIARLVMGVPLFALVVVFTWMVLSRLSGSSDESSGESLTETGHNTPSA</sequence>
<feature type="transmembrane region" description="Helical" evidence="2">
    <location>
        <begin position="126"/>
        <end position="145"/>
    </location>
</feature>
<keyword evidence="4" id="KW-1185">Reference proteome</keyword>
<feature type="region of interest" description="Disordered" evidence="1">
    <location>
        <begin position="266"/>
        <end position="287"/>
    </location>
</feature>
<proteinExistence type="predicted"/>
<feature type="region of interest" description="Disordered" evidence="1">
    <location>
        <begin position="1"/>
        <end position="45"/>
    </location>
</feature>
<organism evidence="3 4">
    <name type="scientific">Leucobacter chromiiresistens</name>
    <dbReference type="NCBI Taxonomy" id="1079994"/>
    <lineage>
        <taxon>Bacteria</taxon>
        <taxon>Bacillati</taxon>
        <taxon>Actinomycetota</taxon>
        <taxon>Actinomycetes</taxon>
        <taxon>Micrococcales</taxon>
        <taxon>Microbacteriaceae</taxon>
        <taxon>Leucobacter</taxon>
    </lineage>
</organism>
<dbReference type="Proteomes" id="UP000070810">
    <property type="component" value="Unassembled WGS sequence"/>
</dbReference>
<comment type="caution">
    <text evidence="3">The sequence shown here is derived from an EMBL/GenBank/DDBJ whole genome shotgun (WGS) entry which is preliminary data.</text>
</comment>
<accession>A0A147EPE5</accession>
<dbReference type="AlphaFoldDB" id="A0A147EPE5"/>
<dbReference type="PATRIC" id="fig|1079994.3.peg.1290"/>
<feature type="compositionally biased region" description="Low complexity" evidence="1">
    <location>
        <begin position="36"/>
        <end position="45"/>
    </location>
</feature>
<evidence type="ECO:0000313" key="3">
    <source>
        <dbReference type="EMBL" id="KTR86235.1"/>
    </source>
</evidence>
<keyword evidence="2" id="KW-0472">Membrane</keyword>
<feature type="compositionally biased region" description="Low complexity" evidence="1">
    <location>
        <begin position="266"/>
        <end position="281"/>
    </location>
</feature>
<feature type="compositionally biased region" description="Basic and acidic residues" evidence="1">
    <location>
        <begin position="7"/>
        <end position="26"/>
    </location>
</feature>
<evidence type="ECO:0000313" key="4">
    <source>
        <dbReference type="Proteomes" id="UP000070810"/>
    </source>
</evidence>
<dbReference type="InterPro" id="IPR016566">
    <property type="entry name" value="UCP010219"/>
</dbReference>
<feature type="transmembrane region" description="Helical" evidence="2">
    <location>
        <begin position="206"/>
        <end position="227"/>
    </location>
</feature>
<feature type="transmembrane region" description="Helical" evidence="2">
    <location>
        <begin position="77"/>
        <end position="97"/>
    </location>
</feature>
<dbReference type="EMBL" id="LDRK01000026">
    <property type="protein sequence ID" value="KTR86235.1"/>
    <property type="molecule type" value="Genomic_DNA"/>
</dbReference>
<evidence type="ECO:0000256" key="2">
    <source>
        <dbReference type="SAM" id="Phobius"/>
    </source>
</evidence>
<reference evidence="3 4" key="1">
    <citation type="journal article" date="2016" name="Front. Microbiol.">
        <title>Genomic Resource of Rice Seed Associated Bacteria.</title>
        <authorList>
            <person name="Midha S."/>
            <person name="Bansal K."/>
            <person name="Sharma S."/>
            <person name="Kumar N."/>
            <person name="Patil P.P."/>
            <person name="Chaudhry V."/>
            <person name="Patil P.B."/>
        </authorList>
    </citation>
    <scope>NUCLEOTIDE SEQUENCE [LARGE SCALE GENOMIC DNA]</scope>
    <source>
        <strain evidence="3 4">NS354</strain>
    </source>
</reference>
<keyword evidence="2" id="KW-1133">Transmembrane helix</keyword>
<feature type="transmembrane region" description="Helical" evidence="2">
    <location>
        <begin position="157"/>
        <end position="185"/>
    </location>
</feature>
<evidence type="ECO:0008006" key="5">
    <source>
        <dbReference type="Google" id="ProtNLM"/>
    </source>
</evidence>
<protein>
    <recommendedName>
        <fullName evidence="5">DUF3159 domain-containing protein</fullName>
    </recommendedName>
</protein>